<protein>
    <recommendedName>
        <fullName evidence="3">MxaK protein</fullName>
    </recommendedName>
</protein>
<dbReference type="KEGG" id="mets:DK389_08270"/>
<dbReference type="Proteomes" id="UP000245926">
    <property type="component" value="Chromosome"/>
</dbReference>
<evidence type="ECO:0000313" key="2">
    <source>
        <dbReference type="Proteomes" id="UP000245926"/>
    </source>
</evidence>
<name>A0A2U8W359_9HYPH</name>
<reference evidence="2" key="1">
    <citation type="submission" date="2018-05" db="EMBL/GenBank/DDBJ databases">
        <title>Complete Genome Sequence of Methylobacterium sp. 17SD2-17.</title>
        <authorList>
            <person name="Srinivasan S."/>
        </authorList>
    </citation>
    <scope>NUCLEOTIDE SEQUENCE [LARGE SCALE GENOMIC DNA]</scope>
    <source>
        <strain evidence="2">17SD2-17</strain>
    </source>
</reference>
<sequence>MIRRLATTLAAALARARSPLLAVLPVVLLGGALAAGISAWRMERANAGIAAIEAGRDLPVAVDAPAPLLLARILQLARRGGTEEAESLIDALAIEGEPALVARARYALANARLRRAFTHIERSELDLAGP</sequence>
<dbReference type="EMBL" id="CP029550">
    <property type="protein sequence ID" value="AWN40524.1"/>
    <property type="molecule type" value="Genomic_DNA"/>
</dbReference>
<accession>A0A2U8W359</accession>
<dbReference type="AlphaFoldDB" id="A0A2U8W359"/>
<proteinExistence type="predicted"/>
<organism evidence="1 2">
    <name type="scientific">Methylobacterium durans</name>
    <dbReference type="NCBI Taxonomy" id="2202825"/>
    <lineage>
        <taxon>Bacteria</taxon>
        <taxon>Pseudomonadati</taxon>
        <taxon>Pseudomonadota</taxon>
        <taxon>Alphaproteobacteria</taxon>
        <taxon>Hyphomicrobiales</taxon>
        <taxon>Methylobacteriaceae</taxon>
        <taxon>Methylobacterium</taxon>
    </lineage>
</organism>
<keyword evidence="2" id="KW-1185">Reference proteome</keyword>
<evidence type="ECO:0000313" key="1">
    <source>
        <dbReference type="EMBL" id="AWN40524.1"/>
    </source>
</evidence>
<gene>
    <name evidence="1" type="ORF">DK389_08270</name>
</gene>
<evidence type="ECO:0008006" key="3">
    <source>
        <dbReference type="Google" id="ProtNLM"/>
    </source>
</evidence>